<keyword evidence="4" id="KW-1185">Reference proteome</keyword>
<dbReference type="PRINTS" id="PR00313">
    <property type="entry name" value="CABNDNGRPT"/>
</dbReference>
<dbReference type="InterPro" id="IPR001343">
    <property type="entry name" value="Hemolysn_Ca-bd"/>
</dbReference>
<dbReference type="InterPro" id="IPR018511">
    <property type="entry name" value="Hemolysin-typ_Ca-bd_CS"/>
</dbReference>
<dbReference type="Pfam" id="PF00353">
    <property type="entry name" value="HemolysinCabind"/>
    <property type="match status" value="3"/>
</dbReference>
<accession>A0A6G7YQW5</accession>
<dbReference type="InterPro" id="IPR050557">
    <property type="entry name" value="RTX_toxin/Mannuronan_C5-epim"/>
</dbReference>
<dbReference type="KEGG" id="spii:G7077_09695"/>
<evidence type="ECO:0000313" key="3">
    <source>
        <dbReference type="EMBL" id="QIK79129.1"/>
    </source>
</evidence>
<sequence>MSDNADSLQGLSKLGIVPTLQGDQKDNILKGTDARDVIAGLKGHDQLSGEGAADVLHGGSGDDMLSGDRMNSFDNGRDVDEIYGGTGNDMIFSGFGDIVDGGDGFDTVALSYVGATAGINGDTRTLHTGQPLTPGGGTFKNVERFSDIALTSYDDKMVIGDQSDPAVVRAWDGNDHLIGQEMSITMYGGNGNDMLVGSTANDVLYGEAGNDTLMGHLGNDELWGGSGADRFIITDFKNVSNIKDFEHSSDKIDVGSLDANSKIAGDQAFDFVGGGNFTGIAGQLRVVQTSSATYDVQGDVNGDGVADFLIHLGSGVAPTQSDFML</sequence>
<dbReference type="PANTHER" id="PTHR38340:SF1">
    <property type="entry name" value="S-LAYER PROTEIN"/>
    <property type="match status" value="1"/>
</dbReference>
<dbReference type="PANTHER" id="PTHR38340">
    <property type="entry name" value="S-LAYER PROTEIN"/>
    <property type="match status" value="1"/>
</dbReference>
<dbReference type="Proteomes" id="UP000503222">
    <property type="component" value="Chromosome"/>
</dbReference>
<evidence type="ECO:0000256" key="2">
    <source>
        <dbReference type="ARBA" id="ARBA00022525"/>
    </source>
</evidence>
<dbReference type="PROSITE" id="PS00330">
    <property type="entry name" value="HEMOLYSIN_CALCIUM"/>
    <property type="match status" value="1"/>
</dbReference>
<evidence type="ECO:0000256" key="1">
    <source>
        <dbReference type="ARBA" id="ARBA00004613"/>
    </source>
</evidence>
<dbReference type="SUPFAM" id="SSF51120">
    <property type="entry name" value="beta-Roll"/>
    <property type="match status" value="1"/>
</dbReference>
<dbReference type="EMBL" id="CP049869">
    <property type="protein sequence ID" value="QIK79129.1"/>
    <property type="molecule type" value="Genomic_DNA"/>
</dbReference>
<gene>
    <name evidence="3" type="ORF">G7077_09695</name>
</gene>
<name>A0A6G7YQW5_9SPHN</name>
<reference evidence="3 4" key="1">
    <citation type="submission" date="2020-03" db="EMBL/GenBank/DDBJ databases">
        <title>Sphingomonas sp. nov., isolated from fish.</title>
        <authorList>
            <person name="Hyun D.-W."/>
            <person name="Bae J.-W."/>
        </authorList>
    </citation>
    <scope>NUCLEOTIDE SEQUENCE [LARGE SCALE GENOMIC DNA]</scope>
    <source>
        <strain evidence="3 4">HDW15B</strain>
    </source>
</reference>
<keyword evidence="2" id="KW-0964">Secreted</keyword>
<dbReference type="InterPro" id="IPR011049">
    <property type="entry name" value="Serralysin-like_metalloprot_C"/>
</dbReference>
<evidence type="ECO:0000313" key="4">
    <source>
        <dbReference type="Proteomes" id="UP000503222"/>
    </source>
</evidence>
<dbReference type="GO" id="GO:0005509">
    <property type="term" value="F:calcium ion binding"/>
    <property type="evidence" value="ECO:0007669"/>
    <property type="project" value="InterPro"/>
</dbReference>
<protein>
    <submittedName>
        <fullName evidence="3">Calcium-binding protein</fullName>
    </submittedName>
</protein>
<dbReference type="RefSeq" id="WP_206367619.1">
    <property type="nucleotide sequence ID" value="NZ_CP049869.1"/>
</dbReference>
<dbReference type="AlphaFoldDB" id="A0A6G7YQW5"/>
<proteinExistence type="predicted"/>
<organism evidence="3 4">
    <name type="scientific">Sphingomonas piscis</name>
    <dbReference type="NCBI Taxonomy" id="2714943"/>
    <lineage>
        <taxon>Bacteria</taxon>
        <taxon>Pseudomonadati</taxon>
        <taxon>Pseudomonadota</taxon>
        <taxon>Alphaproteobacteria</taxon>
        <taxon>Sphingomonadales</taxon>
        <taxon>Sphingomonadaceae</taxon>
        <taxon>Sphingomonas</taxon>
    </lineage>
</organism>
<dbReference type="GO" id="GO:0005576">
    <property type="term" value="C:extracellular region"/>
    <property type="evidence" value="ECO:0007669"/>
    <property type="project" value="UniProtKB-SubCell"/>
</dbReference>
<dbReference type="Gene3D" id="2.150.10.10">
    <property type="entry name" value="Serralysin-like metalloprotease, C-terminal"/>
    <property type="match status" value="2"/>
</dbReference>
<comment type="subcellular location">
    <subcellularLocation>
        <location evidence="1">Secreted</location>
    </subcellularLocation>
</comment>